<dbReference type="InterPro" id="IPR040450">
    <property type="entry name" value="TFIIF_beta_HTH"/>
</dbReference>
<evidence type="ECO:0000256" key="2">
    <source>
        <dbReference type="ARBA" id="ARBA00009543"/>
    </source>
</evidence>
<evidence type="ECO:0000256" key="9">
    <source>
        <dbReference type="ARBA" id="ARBA00081863"/>
    </source>
</evidence>
<evidence type="ECO:0000256" key="6">
    <source>
        <dbReference type="ARBA" id="ARBA00023163"/>
    </source>
</evidence>
<dbReference type="Pfam" id="PF02270">
    <property type="entry name" value="TFIIF_beta"/>
    <property type="match status" value="1"/>
</dbReference>
<evidence type="ECO:0000256" key="5">
    <source>
        <dbReference type="ARBA" id="ARBA00023125"/>
    </source>
</evidence>
<keyword evidence="4" id="KW-0805">Transcription regulation</keyword>
<comment type="similarity">
    <text evidence="2">Belongs to the TFIIF beta subunit family.</text>
</comment>
<name>A0A3M7HSN1_HORWE</name>
<dbReference type="SUPFAM" id="SSF50916">
    <property type="entry name" value="Rap30/74 interaction domains"/>
    <property type="match status" value="1"/>
</dbReference>
<proteinExistence type="inferred from homology"/>
<dbReference type="VEuPathDB" id="FungiDB:BTJ68_02414"/>
<keyword evidence="6" id="KW-0804">Transcription</keyword>
<accession>A0A3M7HSN1</accession>
<dbReference type="AlphaFoldDB" id="A0A3M7HSN1"/>
<comment type="subcellular location">
    <subcellularLocation>
        <location evidence="1">Nucleus</location>
    </subcellularLocation>
</comment>
<dbReference type="GO" id="GO:0003677">
    <property type="term" value="F:DNA binding"/>
    <property type="evidence" value="ECO:0007669"/>
    <property type="project" value="UniProtKB-KW"/>
</dbReference>
<protein>
    <recommendedName>
        <fullName evidence="3">Transcription initiation factor IIF subunit beta</fullName>
    </recommendedName>
    <alternativeName>
        <fullName evidence="9">TFIIF medium subunit</fullName>
    </alternativeName>
    <alternativeName>
        <fullName evidence="8">TFIIF-beta</fullName>
    </alternativeName>
</protein>
<dbReference type="GO" id="GO:0005674">
    <property type="term" value="C:transcription factor TFIIF complex"/>
    <property type="evidence" value="ECO:0007669"/>
    <property type="project" value="InterPro"/>
</dbReference>
<reference evidence="13 14" key="1">
    <citation type="journal article" date="2018" name="BMC Genomics">
        <title>Genomic evidence for intraspecific hybridization in a clonal and extremely halotolerant yeast.</title>
        <authorList>
            <person name="Gostincar C."/>
            <person name="Stajich J.E."/>
            <person name="Zupancic J."/>
            <person name="Zalar P."/>
            <person name="Gunde-Cimerman N."/>
        </authorList>
    </citation>
    <scope>NUCLEOTIDE SEQUENCE [LARGE SCALE GENOMIC DNA]</scope>
    <source>
        <strain evidence="13 14">EXF-171</strain>
    </source>
</reference>
<evidence type="ECO:0000256" key="1">
    <source>
        <dbReference type="ARBA" id="ARBA00004123"/>
    </source>
</evidence>
<dbReference type="FunFam" id="1.10.10.10:FF:000035">
    <property type="entry name" value="General transcription factor IIF subunit 2"/>
    <property type="match status" value="1"/>
</dbReference>
<keyword evidence="7" id="KW-0539">Nucleus</keyword>
<dbReference type="Pfam" id="PF17683">
    <property type="entry name" value="TFIIF_beta_N"/>
    <property type="match status" value="1"/>
</dbReference>
<dbReference type="InterPro" id="IPR036390">
    <property type="entry name" value="WH_DNA-bd_sf"/>
</dbReference>
<evidence type="ECO:0000256" key="10">
    <source>
        <dbReference type="SAM" id="MobiDB-lite"/>
    </source>
</evidence>
<evidence type="ECO:0000313" key="13">
    <source>
        <dbReference type="EMBL" id="RMZ16237.1"/>
    </source>
</evidence>
<evidence type="ECO:0000256" key="4">
    <source>
        <dbReference type="ARBA" id="ARBA00023015"/>
    </source>
</evidence>
<evidence type="ECO:0000256" key="8">
    <source>
        <dbReference type="ARBA" id="ARBA00081473"/>
    </source>
</evidence>
<feature type="domain" description="TFIIF beta subunit N-terminal" evidence="12">
    <location>
        <begin position="99"/>
        <end position="251"/>
    </location>
</feature>
<feature type="region of interest" description="Disordered" evidence="10">
    <location>
        <begin position="190"/>
        <end position="230"/>
    </location>
</feature>
<dbReference type="CDD" id="cd07980">
    <property type="entry name" value="TFIIF_beta"/>
    <property type="match status" value="1"/>
</dbReference>
<dbReference type="GO" id="GO:0006367">
    <property type="term" value="P:transcription initiation at RNA polymerase II promoter"/>
    <property type="evidence" value="ECO:0007669"/>
    <property type="project" value="InterPro"/>
</dbReference>
<feature type="domain" description="TFIIF beta subunit HTH" evidence="11">
    <location>
        <begin position="316"/>
        <end position="380"/>
    </location>
</feature>
<sequence length="425" mass="47100">MDAFIVAVAAFTVLHETRSQPTHIHGAAHHHPRLTATPDPTASPIGIAMADGGVKAEVKPEIKVDPGEDGTRNMNDIDAFEDDTDLKIPPGVMQGGPSAWLVKIPKDMWEAWSKAYADAPEDDMVEIGKMRVYKDVPDENMLNQKIQIRLNEQTPHTHDIPKKYELKLSTAAYNNTCVFSEKDLPGHKPSAIGRNRHLQPGAKPSGIQSKGERYGQNGQAGGSGKPNYRTAIPKETALLPQIQHEANAAPIEDDEYFAHIAKRWKEHVAPKSRTTYIEGIDRGMHPGMSSTASLGAFGLSSKPKAGKKKAVKEKAVRLERSQLMDALGQCFRRYRYCSMRFLRNELKQPEAWIKENLEQIATLVRSGDFAMNWVLKPEFQSTIVKDDDEVKEEVAKVESGAEESGSGDEMDEDGDDFEDVKMEGS</sequence>
<dbReference type="InterPro" id="IPR040504">
    <property type="entry name" value="TFIIF_beta_N"/>
</dbReference>
<dbReference type="PANTHER" id="PTHR10445">
    <property type="entry name" value="GENERAL TRANSCRIPTION FACTOR IIF SUBUNIT 2"/>
    <property type="match status" value="1"/>
</dbReference>
<comment type="caution">
    <text evidence="13">The sequence shown here is derived from an EMBL/GenBank/DDBJ whole genome shotgun (WGS) entry which is preliminary data.</text>
</comment>
<evidence type="ECO:0000259" key="12">
    <source>
        <dbReference type="Pfam" id="PF17683"/>
    </source>
</evidence>
<keyword evidence="5" id="KW-0238">DNA-binding</keyword>
<dbReference type="InterPro" id="IPR003196">
    <property type="entry name" value="TFIIF_beta"/>
</dbReference>
<evidence type="ECO:0000259" key="11">
    <source>
        <dbReference type="Pfam" id="PF02270"/>
    </source>
</evidence>
<evidence type="ECO:0000313" key="14">
    <source>
        <dbReference type="Proteomes" id="UP000281468"/>
    </source>
</evidence>
<dbReference type="InterPro" id="IPR036388">
    <property type="entry name" value="WH-like_DNA-bd_sf"/>
</dbReference>
<dbReference type="InterPro" id="IPR011039">
    <property type="entry name" value="TFIIF_interaction"/>
</dbReference>
<dbReference type="EMBL" id="QWIQ01000020">
    <property type="protein sequence ID" value="RMZ16237.1"/>
    <property type="molecule type" value="Genomic_DNA"/>
</dbReference>
<evidence type="ECO:0000256" key="7">
    <source>
        <dbReference type="ARBA" id="ARBA00023242"/>
    </source>
</evidence>
<dbReference type="PANTHER" id="PTHR10445:SF0">
    <property type="entry name" value="GENERAL TRANSCRIPTION FACTOR IIF SUBUNIT 2"/>
    <property type="match status" value="1"/>
</dbReference>
<feature type="region of interest" description="Disordered" evidence="10">
    <location>
        <begin position="392"/>
        <end position="425"/>
    </location>
</feature>
<gene>
    <name evidence="13" type="ORF">D0862_01349</name>
</gene>
<dbReference type="Proteomes" id="UP000281468">
    <property type="component" value="Unassembled WGS sequence"/>
</dbReference>
<dbReference type="SUPFAM" id="SSF46785">
    <property type="entry name" value="Winged helix' DNA-binding domain"/>
    <property type="match status" value="1"/>
</dbReference>
<evidence type="ECO:0000256" key="3">
    <source>
        <dbReference type="ARBA" id="ARBA00021453"/>
    </source>
</evidence>
<organism evidence="13 14">
    <name type="scientific">Hortaea werneckii</name>
    <name type="common">Black yeast</name>
    <name type="synonym">Cladosporium werneckii</name>
    <dbReference type="NCBI Taxonomy" id="91943"/>
    <lineage>
        <taxon>Eukaryota</taxon>
        <taxon>Fungi</taxon>
        <taxon>Dikarya</taxon>
        <taxon>Ascomycota</taxon>
        <taxon>Pezizomycotina</taxon>
        <taxon>Dothideomycetes</taxon>
        <taxon>Dothideomycetidae</taxon>
        <taxon>Mycosphaerellales</taxon>
        <taxon>Teratosphaeriaceae</taxon>
        <taxon>Hortaea</taxon>
    </lineage>
</organism>
<dbReference type="Gene3D" id="1.10.10.10">
    <property type="entry name" value="Winged helix-like DNA-binding domain superfamily/Winged helix DNA-binding domain"/>
    <property type="match status" value="1"/>
</dbReference>
<feature type="compositionally biased region" description="Acidic residues" evidence="10">
    <location>
        <begin position="405"/>
        <end position="418"/>
    </location>
</feature>